<organism evidence="1 2">
    <name type="scientific">Pseudomonas violetae</name>
    <dbReference type="NCBI Taxonomy" id="2915813"/>
    <lineage>
        <taxon>Bacteria</taxon>
        <taxon>Pseudomonadati</taxon>
        <taxon>Pseudomonadota</taxon>
        <taxon>Gammaproteobacteria</taxon>
        <taxon>Pseudomonadales</taxon>
        <taxon>Pseudomonadaceae</taxon>
        <taxon>Pseudomonas</taxon>
    </lineage>
</organism>
<name>A0ABT0EZ11_9PSED</name>
<reference evidence="1 2" key="1">
    <citation type="submission" date="2022-02" db="EMBL/GenBank/DDBJ databases">
        <title>Comparative genomics of the first Antarctic Pseudomonas spp. capable of biotransforming 2,4,6-Trinitrotoluene.</title>
        <authorList>
            <person name="Cabrera M.A."/>
            <person name="Marquez S.L."/>
            <person name="Perez-Donoso J.M."/>
        </authorList>
    </citation>
    <scope>NUCLEOTIDE SEQUENCE [LARGE SCALE GENOMIC DNA]</scope>
    <source>
        <strain evidence="1 2">TNT19</strain>
    </source>
</reference>
<evidence type="ECO:0000313" key="2">
    <source>
        <dbReference type="Proteomes" id="UP001299876"/>
    </source>
</evidence>
<sequence>MIKETPNPPKTDGHTEIDSAFESRKPAMAKRCAPPMFIIAPDVNAETLLTHACETLASAGVMASELAFLLSGPKCNLALGILQMISLAELSVDRLLDELELEK</sequence>
<dbReference type="EMBL" id="JAKNRW010000008">
    <property type="protein sequence ID" value="MCK1790995.1"/>
    <property type="molecule type" value="Genomic_DNA"/>
</dbReference>
<accession>A0ABT0EZ11</accession>
<dbReference type="Proteomes" id="UP001299876">
    <property type="component" value="Unassembled WGS sequence"/>
</dbReference>
<dbReference type="RefSeq" id="WP_247291264.1">
    <property type="nucleotide sequence ID" value="NZ_JAKNRW010000008.1"/>
</dbReference>
<dbReference type="Pfam" id="PF19619">
    <property type="entry name" value="DUF6124"/>
    <property type="match status" value="1"/>
</dbReference>
<keyword evidence="2" id="KW-1185">Reference proteome</keyword>
<protein>
    <submittedName>
        <fullName evidence="1">DUF6124 family protein</fullName>
    </submittedName>
</protein>
<proteinExistence type="predicted"/>
<gene>
    <name evidence="1" type="ORF">L9059_12500</name>
</gene>
<comment type="caution">
    <text evidence="1">The sequence shown here is derived from an EMBL/GenBank/DDBJ whole genome shotgun (WGS) entry which is preliminary data.</text>
</comment>
<evidence type="ECO:0000313" key="1">
    <source>
        <dbReference type="EMBL" id="MCK1790995.1"/>
    </source>
</evidence>